<dbReference type="GO" id="GO:0006355">
    <property type="term" value="P:regulation of DNA-templated transcription"/>
    <property type="evidence" value="ECO:0007669"/>
    <property type="project" value="InterPro"/>
</dbReference>
<accession>A0A6V7PC93</accession>
<keyword evidence="2" id="KW-0238">DNA-binding</keyword>
<dbReference type="InterPro" id="IPR003441">
    <property type="entry name" value="NAC-dom"/>
</dbReference>
<feature type="domain" description="NAC" evidence="6">
    <location>
        <begin position="41"/>
        <end position="112"/>
    </location>
</feature>
<name>A0A6V7PC93_ANACO</name>
<evidence type="ECO:0000256" key="1">
    <source>
        <dbReference type="ARBA" id="ARBA00023015"/>
    </source>
</evidence>
<proteinExistence type="predicted"/>
<dbReference type="GO" id="GO:0003677">
    <property type="term" value="F:DNA binding"/>
    <property type="evidence" value="ECO:0007669"/>
    <property type="project" value="UniProtKB-KW"/>
</dbReference>
<keyword evidence="1" id="KW-0805">Transcription regulation</keyword>
<reference evidence="7" key="1">
    <citation type="submission" date="2020-07" db="EMBL/GenBank/DDBJ databases">
        <authorList>
            <person name="Lin J."/>
        </authorList>
    </citation>
    <scope>NUCLEOTIDE SEQUENCE</scope>
</reference>
<gene>
    <name evidence="7" type="ORF">CB5_LOCUS11604</name>
</gene>
<dbReference type="InterPro" id="IPR036093">
    <property type="entry name" value="NAC_dom_sf"/>
</dbReference>
<evidence type="ECO:0000256" key="5">
    <source>
        <dbReference type="SAM" id="MobiDB-lite"/>
    </source>
</evidence>
<evidence type="ECO:0000256" key="2">
    <source>
        <dbReference type="ARBA" id="ARBA00023125"/>
    </source>
</evidence>
<evidence type="ECO:0000259" key="6">
    <source>
        <dbReference type="Pfam" id="PF02365"/>
    </source>
</evidence>
<dbReference type="Pfam" id="PF02365">
    <property type="entry name" value="NAM"/>
    <property type="match status" value="1"/>
</dbReference>
<sequence length="359" mass="39571">MAQQQCPSCGGTGRLRQSDSLHGGTEPLPLSETTDQASVAPCYKFTPTDQQLILDFLTPYAKKRPIPGKHIVVEQVYGNGGKEPSELLGRHRDTRYLFTTRPMCNGRVNRTMGPGGGGRRRRVENLSRQLTARPSSAGRKRCRTLSMGGAPVILWMSMSSLNPLLTVPCGRSQRIDSQRRRAKEPVPAPVISSEQDHHDGAFKIGGSMSPPPLLSLSFERATRPMHLFTAAEASLKGIARTEAINYASADQIMPSSAVDQQLSLRGGNWWMEEMPNNNIFYPSKASELDMIPAELEATAEHHSPPLSGQGGEIAIYTGDLGWMTLSNSGYWSPLPDFNWEPSPSKYQLWPEDHSDVLWS</sequence>
<dbReference type="AlphaFoldDB" id="A0A6V7PC93"/>
<evidence type="ECO:0000256" key="4">
    <source>
        <dbReference type="ARBA" id="ARBA00023242"/>
    </source>
</evidence>
<protein>
    <recommendedName>
        <fullName evidence="6">NAC domain-containing protein</fullName>
    </recommendedName>
</protein>
<dbReference type="EMBL" id="LR862147">
    <property type="protein sequence ID" value="CAD1828393.1"/>
    <property type="molecule type" value="Genomic_DNA"/>
</dbReference>
<organism evidence="7">
    <name type="scientific">Ananas comosus var. bracteatus</name>
    <name type="common">red pineapple</name>
    <dbReference type="NCBI Taxonomy" id="296719"/>
    <lineage>
        <taxon>Eukaryota</taxon>
        <taxon>Viridiplantae</taxon>
        <taxon>Streptophyta</taxon>
        <taxon>Embryophyta</taxon>
        <taxon>Tracheophyta</taxon>
        <taxon>Spermatophyta</taxon>
        <taxon>Magnoliopsida</taxon>
        <taxon>Liliopsida</taxon>
        <taxon>Poales</taxon>
        <taxon>Bromeliaceae</taxon>
        <taxon>Bromelioideae</taxon>
        <taxon>Ananas</taxon>
    </lineage>
</organism>
<keyword evidence="4" id="KW-0539">Nucleus</keyword>
<keyword evidence="3" id="KW-0804">Transcription</keyword>
<evidence type="ECO:0000256" key="3">
    <source>
        <dbReference type="ARBA" id="ARBA00023163"/>
    </source>
</evidence>
<feature type="region of interest" description="Disordered" evidence="5">
    <location>
        <begin position="1"/>
        <end position="35"/>
    </location>
</feature>
<evidence type="ECO:0000313" key="7">
    <source>
        <dbReference type="EMBL" id="CAD1828393.1"/>
    </source>
</evidence>
<dbReference type="SUPFAM" id="SSF101941">
    <property type="entry name" value="NAC domain"/>
    <property type="match status" value="1"/>
</dbReference>
<feature type="region of interest" description="Disordered" evidence="5">
    <location>
        <begin position="173"/>
        <end position="196"/>
    </location>
</feature>